<feature type="compositionally biased region" description="Pro residues" evidence="1">
    <location>
        <begin position="362"/>
        <end position="387"/>
    </location>
</feature>
<dbReference type="PANTHER" id="PTHR11319">
    <property type="entry name" value="G PROTEIN-COUPLED RECEPTOR-RELATED"/>
    <property type="match status" value="1"/>
</dbReference>
<dbReference type="Proteomes" id="UP001190700">
    <property type="component" value="Unassembled WGS sequence"/>
</dbReference>
<dbReference type="PANTHER" id="PTHR11319:SF35">
    <property type="entry name" value="OUTER MEMBRANE PROTEIN PMPC-RELATED"/>
    <property type="match status" value="1"/>
</dbReference>
<keyword evidence="2" id="KW-0812">Transmembrane</keyword>
<feature type="region of interest" description="Disordered" evidence="1">
    <location>
        <begin position="356"/>
        <end position="387"/>
    </location>
</feature>
<feature type="transmembrane region" description="Helical" evidence="2">
    <location>
        <begin position="1844"/>
        <end position="1869"/>
    </location>
</feature>
<dbReference type="InterPro" id="IPR006626">
    <property type="entry name" value="PbH1"/>
</dbReference>
<evidence type="ECO:0000256" key="1">
    <source>
        <dbReference type="SAM" id="MobiDB-lite"/>
    </source>
</evidence>
<keyword evidence="3" id="KW-0732">Signal</keyword>
<evidence type="ECO:0000313" key="4">
    <source>
        <dbReference type="EMBL" id="KAK3280819.1"/>
    </source>
</evidence>
<feature type="transmembrane region" description="Helical" evidence="2">
    <location>
        <begin position="1752"/>
        <end position="1771"/>
    </location>
</feature>
<evidence type="ECO:0008006" key="6">
    <source>
        <dbReference type="Google" id="ProtNLM"/>
    </source>
</evidence>
<evidence type="ECO:0000256" key="2">
    <source>
        <dbReference type="SAM" id="Phobius"/>
    </source>
</evidence>
<name>A0AAE0LDJ3_9CHLO</name>
<reference evidence="4 5" key="1">
    <citation type="journal article" date="2015" name="Genome Biol. Evol.">
        <title>Comparative Genomics of a Bacterivorous Green Alga Reveals Evolutionary Causalities and Consequences of Phago-Mixotrophic Mode of Nutrition.</title>
        <authorList>
            <person name="Burns J.A."/>
            <person name="Paasch A."/>
            <person name="Narechania A."/>
            <person name="Kim E."/>
        </authorList>
    </citation>
    <scope>NUCLEOTIDE SEQUENCE [LARGE SCALE GENOMIC DNA]</scope>
    <source>
        <strain evidence="4 5">PLY_AMNH</strain>
    </source>
</reference>
<dbReference type="SUPFAM" id="SSF51126">
    <property type="entry name" value="Pectin lyase-like"/>
    <property type="match status" value="4"/>
</dbReference>
<feature type="signal peptide" evidence="3">
    <location>
        <begin position="1"/>
        <end position="27"/>
    </location>
</feature>
<dbReference type="Gene3D" id="2.160.20.20">
    <property type="match status" value="1"/>
</dbReference>
<dbReference type="InterPro" id="IPR011050">
    <property type="entry name" value="Pectin_lyase_fold/virulence"/>
</dbReference>
<feature type="transmembrane region" description="Helical" evidence="2">
    <location>
        <begin position="1621"/>
        <end position="1644"/>
    </location>
</feature>
<organism evidence="4 5">
    <name type="scientific">Cymbomonas tetramitiformis</name>
    <dbReference type="NCBI Taxonomy" id="36881"/>
    <lineage>
        <taxon>Eukaryota</taxon>
        <taxon>Viridiplantae</taxon>
        <taxon>Chlorophyta</taxon>
        <taxon>Pyramimonadophyceae</taxon>
        <taxon>Pyramimonadales</taxon>
        <taxon>Pyramimonadaceae</taxon>
        <taxon>Cymbomonas</taxon>
    </lineage>
</organism>
<accession>A0AAE0LDJ3</accession>
<proteinExistence type="predicted"/>
<keyword evidence="2" id="KW-0472">Membrane</keyword>
<sequence>MNAAERALLSEAVVILCLISTFGNTKATCPIPNFDDFDLNRDGLISRTEHDQLRGRLFSKSLPAAATQIHEDLQDTKHGNLSSSASPGVFNARKDALKSGPVVVVERIRRQYSSEIPRPELRRLAEGAVELTLVYAGRPLQLEVRSVVEIDVADLEIVLLRALRSEGVTASEPAVNAEDTDLEGYALSRNASGSAHKHTNNTPVVPPAKRPVADSRLIAQAFSKETLARAGRALRTSDDTSLLPPLLPSPPPGATAATIHLPPAAAQEEYMWIIIYDDDTTCTTEERLYGGEAQRDVNNGYDKCAAWCLEYYPSTRFTDYWPNGEVGRGWCNCYKTCPDKRCVSYQCMGRDGADVRTQELSPMPPPPSPNPPCPLSPPPVPPLPPVLPPAPPLTPAMDGELCKEGDNVTGVIISDPIPEYAAAHLRSALYDPTVTLVCLTTNASSTFGAFPTVNRTVKILGGCNTSASGCEITTNGKDRILATSEGGLLRLEGLLLRGGYNATHGGALYVGENSGADLRHCTLEDNEVGEKGGAIYVASGSNLSVVSSRFESNAAWYGSGVCVDPGSIVWLRNGTVLSFNRAGAKGGAIFMDTGTIYVDSGVELYNNSAGGHGGGLYLIDSNATIVGARLLRNYAAGRGGFKALTGPAISIPESSFSHVPKMWDAVAGVTGGLACVNCDIRVNDTVVADNIAGEPGGAFHLYTTKCVAEGIRVDNNTAGWLDRDGLTTDGGGIYLYENTVMHMRGCIVRENRVTTGNGGGIFLNERSTLVMDGACLVTGNTGMTNGGGIYGSENTSITIEGNSVVESNRAEGSGGGIFSIGSENVSTVVVLQSGCAVRNNTAGTDGGGLACARGCMVQVQDAVSIAFNRAGLSGAGAGGGIAITAGSIRLAGGSRCSHNQAHKGGGVAAEGTNLTMEGGSELAENEAWGDGGGMYAGSSIVSIGTGSTIRANVANEDGGGLYADNVRLKVSGGAVMMGNCADGNGGGAYVSNLSFATINRSMLTLNFADEGGGALSLHKSAGSLEGTVILNNSAFRDGGGLFVDESNITLTSCNVSTNLAQRNGGGAYAANTVQAVVEAGTEIADNYARENGGGLLVYGMTRLTVQGGSSVLRNRAGKGGGLLLVDSQLTVSAGSVLSSNYAYYEGGHIFMSNCSLAMEDSKLQQGSTSGRGGALHANHKSSVAVHQCDISSCSAQQGGGGIAVQDSRCVMSDVDIHSCSAGTNGGAVFLERGAVASISSAAMWSNEADGDGGALWADTDSVLNLSTTTMTDNRAYSGAGVALTAEVRGVNLTSLTLQGGSAATGGGVSLQPNENASVVGMRGLYFHNNSAGVGENIYWVHHEAFPSSMQPSCVDCAHPSGTSLFRTNAVTFVIMQNGSSLPSSGWSTAGLASFQMLFAALDFYGNITALPYENVVSVSTNTASASIGGQTIAVFERYGGANFSSLVLVGDPGSSVEIMFFPQSAEWESVSLDVSIDICSNGEVHDISSQSCRRCPPGALKFSNTSSPCSTCPADRLACPGGSVYTVEQGAWIAPSAEQCDVEDMDCFMALLYKCIKVEACRTDAVEERTGDSLASVANLKLCDEMMYGGGVLCGGDSLVVCGEGFSRSPQGTECERCPGLVVLVMRAAIIGLILAALLALLILRFVNHLSDNVESVTHEGLRHALVLRKAQTALSILVGYCQVMGQLTSIFSLELLPGILKFFLVYMHFINLDVSNLFKSQCLLYHSGVGGRKYIDSSTRNYWQNFDASLSYPWIVPAILAVAYVTLVRVRRRQDASEHKQWKKSMQAASCAMTSVYWMFIHPSVGTNMFQLFNCMEYYYESLDRRDAWLYLNTNVQCFTQKWYVAVLLACATLLVFVIGFPLGMYLFMRYLRQWHKVCICNPAYPLLPSGPVRGFRE</sequence>
<evidence type="ECO:0000256" key="3">
    <source>
        <dbReference type="SAM" id="SignalP"/>
    </source>
</evidence>
<keyword evidence="5" id="KW-1185">Reference proteome</keyword>
<evidence type="ECO:0000313" key="5">
    <source>
        <dbReference type="Proteomes" id="UP001190700"/>
    </source>
</evidence>
<keyword evidence="2" id="KW-1133">Transmembrane helix</keyword>
<protein>
    <recommendedName>
        <fullName evidence="6">Pectate lyase C</fullName>
    </recommendedName>
</protein>
<gene>
    <name evidence="4" type="ORF">CYMTET_11354</name>
</gene>
<dbReference type="SMART" id="SM00710">
    <property type="entry name" value="PbH1"/>
    <property type="match status" value="12"/>
</dbReference>
<comment type="caution">
    <text evidence="4">The sequence shown here is derived from an EMBL/GenBank/DDBJ whole genome shotgun (WGS) entry which is preliminary data.</text>
</comment>
<dbReference type="EMBL" id="LGRX02004244">
    <property type="protein sequence ID" value="KAK3280819.1"/>
    <property type="molecule type" value="Genomic_DNA"/>
</dbReference>
<feature type="transmembrane region" description="Helical" evidence="2">
    <location>
        <begin position="1792"/>
        <end position="1814"/>
    </location>
</feature>
<feature type="chain" id="PRO_5042033551" description="Pectate lyase C" evidence="3">
    <location>
        <begin position="28"/>
        <end position="1899"/>
    </location>
</feature>
<feature type="transmembrane region" description="Helical" evidence="2">
    <location>
        <begin position="1691"/>
        <end position="1711"/>
    </location>
</feature>
<dbReference type="InterPro" id="IPR012332">
    <property type="entry name" value="Autotransporter_pectin_lyase_C"/>
</dbReference>